<feature type="domain" description="FH2" evidence="3">
    <location>
        <begin position="61"/>
        <end position="454"/>
    </location>
</feature>
<reference evidence="4 5" key="1">
    <citation type="submission" date="2019-04" db="EMBL/GenBank/DDBJ databases">
        <authorList>
            <consortium name="Wellcome Sanger Institute Data Sharing"/>
        </authorList>
    </citation>
    <scope>NUCLEOTIDE SEQUENCE [LARGE SCALE GENOMIC DNA]</scope>
</reference>
<feature type="region of interest" description="Disordered" evidence="2">
    <location>
        <begin position="633"/>
        <end position="1081"/>
    </location>
</feature>
<reference evidence="4" key="2">
    <citation type="submission" date="2025-08" db="UniProtKB">
        <authorList>
            <consortium name="Ensembl"/>
        </authorList>
    </citation>
    <scope>IDENTIFICATION</scope>
</reference>
<dbReference type="PANTHER" id="PTHR46345:SF11">
    <property type="entry name" value="FORMIN-J-LIKE"/>
    <property type="match status" value="1"/>
</dbReference>
<feature type="compositionally biased region" description="Polar residues" evidence="2">
    <location>
        <begin position="1"/>
        <end position="12"/>
    </location>
</feature>
<evidence type="ECO:0000313" key="5">
    <source>
        <dbReference type="Proteomes" id="UP000694397"/>
    </source>
</evidence>
<dbReference type="Proteomes" id="UP000694397">
    <property type="component" value="Chromosome 3"/>
</dbReference>
<protein>
    <submittedName>
        <fullName evidence="4">FH2 domain containing 1</fullName>
    </submittedName>
</protein>
<gene>
    <name evidence="4" type="primary">FHDC1</name>
</gene>
<dbReference type="AlphaFoldDB" id="A0A8C9W1F4"/>
<name>A0A8C9W1F4_SCLFO</name>
<evidence type="ECO:0000256" key="1">
    <source>
        <dbReference type="SAM" id="Coils"/>
    </source>
</evidence>
<feature type="compositionally biased region" description="Pro residues" evidence="2">
    <location>
        <begin position="36"/>
        <end position="58"/>
    </location>
</feature>
<dbReference type="Pfam" id="PF02181">
    <property type="entry name" value="FH2"/>
    <property type="match status" value="1"/>
</dbReference>
<proteinExistence type="predicted"/>
<feature type="compositionally biased region" description="Basic and acidic residues" evidence="2">
    <location>
        <begin position="716"/>
        <end position="735"/>
    </location>
</feature>
<feature type="compositionally biased region" description="Low complexity" evidence="2">
    <location>
        <begin position="948"/>
        <end position="972"/>
    </location>
</feature>
<dbReference type="PROSITE" id="PS51444">
    <property type="entry name" value="FH2"/>
    <property type="match status" value="1"/>
</dbReference>
<dbReference type="PANTHER" id="PTHR46345">
    <property type="entry name" value="INVERTED FORMIN-2"/>
    <property type="match status" value="1"/>
</dbReference>
<dbReference type="SUPFAM" id="SSF101447">
    <property type="entry name" value="Formin homology 2 domain (FH2 domain)"/>
    <property type="match status" value="1"/>
</dbReference>
<evidence type="ECO:0000259" key="3">
    <source>
        <dbReference type="PROSITE" id="PS51444"/>
    </source>
</evidence>
<feature type="compositionally biased region" description="Low complexity" evidence="2">
    <location>
        <begin position="988"/>
        <end position="1002"/>
    </location>
</feature>
<keyword evidence="1" id="KW-0175">Coiled coil</keyword>
<sequence>MHVMNSSTPVNQKESDVGDENVVAGFMPASSNVGTPPVPPPPPPPAVPPPPPPPPPGTGIPSHGLRKKRRVRSFFWKPIPEEKVRGRANIWTLSVRQQQHYQIDVRTIEELFGQREEARDTASQGGRSRASFRETKEEITILDSKRGMNVGIFLKQFKKSNQAITEDVRCGNSELYGPEPLKELLKLLPESDEVKKLRAFKGDAGKLALADSFMYLLIQVPSFDVRIEAMVLKEEFSPLCSGLSHDVGIVRTATKELMSCEELHAVLHLVLQAGNIMNAGGYAGNAVGFKLSSLLSMADTRANRPGMNLLHFVALEAQKKDASLLKFPERLQHVRSAVRISVENIEAELNSLRSRMTSVEEKVQKDAELLQQLDRFLERSKEALRDVNRRWLELRKEGNVLIDFFCEDKDTFRLDECFRIFQDFCLKFEHAVKDNVERKQKDAVRRLRELEEKRRSWGGAEPDAQSFGRSSSETDVETLSREGRTDLLREREGSRGPLSAKRSSSARRSRRSTDPVSTAADRDLHSYLERTGFGSLPRPGRSPRRTSPAWLGGPSPLPRTDRDDDDDNNNGGSGPPPGSLDSNREDHNENINPKIEVGNLGQMKISVERHALVPGLQGFDFVMHGNTRPISRGHLVLNGPETDGGSPAGLVLETPPSSKSWEGKEGPRSDWDRSIAARDEEDESSTLSSTTCDTPLPTDDTTTPPKDPIRSVNDTDDLKPEGENSRPAGDPDKDQQAQQSAVSPSAMSVCSNAPSASPSSRKHQGDKPANNLSGLRPAGESPGPSGGPTSSPSRRTVQGKRANGKAGLISDSKSPSSKPKSTSRGTTPPSTGSNRPVRTLHPSENRSLRTAVTVSNLSRSASSASRSEEGNSSRRSPQDRSAAGRRSETGARTSWRSGHPAEDPKPVSRWARDQVPRTPSLRKQPAKATKVVPRPPPEEKMCRSTMRALAQAQAAAGGAAAQAAPSKAALPGFARSTVASSSRLIKDSAPASAPATPSKSGPLARSTSQRQAGKSGAHGAPDDRAQGPLRRVQSMRATRRSPRSSEMPPNPSPHNGSGSFSDKSVPSKESSASRAARPSWK</sequence>
<evidence type="ECO:0000313" key="4">
    <source>
        <dbReference type="Ensembl" id="ENSSFOP00015067552.1"/>
    </source>
</evidence>
<dbReference type="SMART" id="SM00498">
    <property type="entry name" value="FH2"/>
    <property type="match status" value="1"/>
</dbReference>
<keyword evidence="5" id="KW-1185">Reference proteome</keyword>
<accession>A0A8C9W1F4</accession>
<feature type="compositionally biased region" description="Polar residues" evidence="2">
    <location>
        <begin position="749"/>
        <end position="759"/>
    </location>
</feature>
<dbReference type="Ensembl" id="ENSSFOT00015073260.1">
    <property type="protein sequence ID" value="ENSSFOP00015067552.1"/>
    <property type="gene ID" value="ENSSFOG00015008598.2"/>
</dbReference>
<feature type="compositionally biased region" description="Low complexity" evidence="2">
    <location>
        <begin position="736"/>
        <end position="748"/>
    </location>
</feature>
<organism evidence="4 5">
    <name type="scientific">Scleropages formosus</name>
    <name type="common">Asian bonytongue</name>
    <name type="synonym">Osteoglossum formosum</name>
    <dbReference type="NCBI Taxonomy" id="113540"/>
    <lineage>
        <taxon>Eukaryota</taxon>
        <taxon>Metazoa</taxon>
        <taxon>Chordata</taxon>
        <taxon>Craniata</taxon>
        <taxon>Vertebrata</taxon>
        <taxon>Euteleostomi</taxon>
        <taxon>Actinopterygii</taxon>
        <taxon>Neopterygii</taxon>
        <taxon>Teleostei</taxon>
        <taxon>Osteoglossocephala</taxon>
        <taxon>Osteoglossomorpha</taxon>
        <taxon>Osteoglossiformes</taxon>
        <taxon>Osteoglossidae</taxon>
        <taxon>Scleropages</taxon>
    </lineage>
</organism>
<feature type="coiled-coil region" evidence="1">
    <location>
        <begin position="335"/>
        <end position="397"/>
    </location>
</feature>
<feature type="region of interest" description="Disordered" evidence="2">
    <location>
        <begin position="1"/>
        <end position="67"/>
    </location>
</feature>
<feature type="compositionally biased region" description="Low complexity" evidence="2">
    <location>
        <begin position="812"/>
        <end position="833"/>
    </location>
</feature>
<feature type="compositionally biased region" description="Low complexity" evidence="2">
    <location>
        <begin position="855"/>
        <end position="865"/>
    </location>
</feature>
<dbReference type="InterPro" id="IPR015425">
    <property type="entry name" value="FH2_Formin"/>
</dbReference>
<feature type="compositionally biased region" description="Basic and acidic residues" evidence="2">
    <location>
        <begin position="661"/>
        <end position="678"/>
    </location>
</feature>
<feature type="compositionally biased region" description="Basic and acidic residues" evidence="2">
    <location>
        <begin position="899"/>
        <end position="915"/>
    </location>
</feature>
<dbReference type="Gene3D" id="1.20.58.2220">
    <property type="entry name" value="Formin, FH2 domain"/>
    <property type="match status" value="1"/>
</dbReference>
<feature type="compositionally biased region" description="Basic and acidic residues" evidence="2">
    <location>
        <begin position="478"/>
        <end position="494"/>
    </location>
</feature>
<dbReference type="OrthoDB" id="26518at2759"/>
<dbReference type="InterPro" id="IPR042201">
    <property type="entry name" value="FH2_Formin_sf"/>
</dbReference>
<feature type="compositionally biased region" description="Basic and acidic residues" evidence="2">
    <location>
        <begin position="866"/>
        <end position="878"/>
    </location>
</feature>
<feature type="compositionally biased region" description="Low complexity" evidence="2">
    <location>
        <begin position="685"/>
        <end position="704"/>
    </location>
</feature>
<feature type="compositionally biased region" description="Low complexity" evidence="2">
    <location>
        <begin position="777"/>
        <end position="793"/>
    </location>
</feature>
<reference evidence="4" key="3">
    <citation type="submission" date="2025-09" db="UniProtKB">
        <authorList>
            <consortium name="Ensembl"/>
        </authorList>
    </citation>
    <scope>IDENTIFICATION</scope>
</reference>
<evidence type="ECO:0000256" key="2">
    <source>
        <dbReference type="SAM" id="MobiDB-lite"/>
    </source>
</evidence>
<dbReference type="GeneTree" id="ENSGT00940000155128"/>
<feature type="compositionally biased region" description="Polar residues" evidence="2">
    <location>
        <begin position="1062"/>
        <end position="1073"/>
    </location>
</feature>
<feature type="region of interest" description="Disordered" evidence="2">
    <location>
        <begin position="454"/>
        <end position="597"/>
    </location>
</feature>